<dbReference type="Gene3D" id="3.20.20.140">
    <property type="entry name" value="Metal-dependent hydrolases"/>
    <property type="match status" value="1"/>
</dbReference>
<dbReference type="SUPFAM" id="SSF51556">
    <property type="entry name" value="Metallo-dependent hydrolases"/>
    <property type="match status" value="1"/>
</dbReference>
<organism evidence="3 4">
    <name type="scientific">Singulisphaera acidiphila (strain ATCC BAA-1392 / DSM 18658 / VKM B-2454 / MOB10)</name>
    <dbReference type="NCBI Taxonomy" id="886293"/>
    <lineage>
        <taxon>Bacteria</taxon>
        <taxon>Pseudomonadati</taxon>
        <taxon>Planctomycetota</taxon>
        <taxon>Planctomycetia</taxon>
        <taxon>Isosphaerales</taxon>
        <taxon>Isosphaeraceae</taxon>
        <taxon>Singulisphaera</taxon>
    </lineage>
</organism>
<evidence type="ECO:0000313" key="4">
    <source>
        <dbReference type="Proteomes" id="UP000010798"/>
    </source>
</evidence>
<dbReference type="Pfam" id="PF04909">
    <property type="entry name" value="Amidohydro_2"/>
    <property type="match status" value="1"/>
</dbReference>
<feature type="domain" description="Amidohydrolase-related" evidence="2">
    <location>
        <begin position="61"/>
        <end position="338"/>
    </location>
</feature>
<dbReference type="EMBL" id="CP003364">
    <property type="protein sequence ID" value="AGA24878.1"/>
    <property type="molecule type" value="Genomic_DNA"/>
</dbReference>
<protein>
    <submittedName>
        <fullName evidence="3">Putative TIM-barrel fold metal-dependent hydrolase</fullName>
    </submittedName>
</protein>
<dbReference type="KEGG" id="saci:Sinac_0439"/>
<evidence type="ECO:0000259" key="2">
    <source>
        <dbReference type="Pfam" id="PF04909"/>
    </source>
</evidence>
<dbReference type="GO" id="GO:0016787">
    <property type="term" value="F:hydrolase activity"/>
    <property type="evidence" value="ECO:0007669"/>
    <property type="project" value="UniProtKB-KW"/>
</dbReference>
<keyword evidence="3" id="KW-0378">Hydrolase</keyword>
<reference evidence="3 4" key="1">
    <citation type="submission" date="2012-02" db="EMBL/GenBank/DDBJ databases">
        <title>Complete sequence of chromosome of Singulisphaera acidiphila DSM 18658.</title>
        <authorList>
            <consortium name="US DOE Joint Genome Institute (JGI-PGF)"/>
            <person name="Lucas S."/>
            <person name="Copeland A."/>
            <person name="Lapidus A."/>
            <person name="Glavina del Rio T."/>
            <person name="Dalin E."/>
            <person name="Tice H."/>
            <person name="Bruce D."/>
            <person name="Goodwin L."/>
            <person name="Pitluck S."/>
            <person name="Peters L."/>
            <person name="Ovchinnikova G."/>
            <person name="Chertkov O."/>
            <person name="Kyrpides N."/>
            <person name="Mavromatis K."/>
            <person name="Ivanova N."/>
            <person name="Brettin T."/>
            <person name="Detter J.C."/>
            <person name="Han C."/>
            <person name="Larimer F."/>
            <person name="Land M."/>
            <person name="Hauser L."/>
            <person name="Markowitz V."/>
            <person name="Cheng J.-F."/>
            <person name="Hugenholtz P."/>
            <person name="Woyke T."/>
            <person name="Wu D."/>
            <person name="Tindall B."/>
            <person name="Pomrenke H."/>
            <person name="Brambilla E."/>
            <person name="Klenk H.-P."/>
            <person name="Eisen J.A."/>
        </authorList>
    </citation>
    <scope>NUCLEOTIDE SEQUENCE [LARGE SCALE GENOMIC DNA]</scope>
    <source>
        <strain evidence="4">ATCC BAA-1392 / DSM 18658 / VKM B-2454 / MOB10</strain>
    </source>
</reference>
<dbReference type="HOGENOM" id="CLU_044590_3_0_0"/>
<dbReference type="RefSeq" id="WP_015244063.1">
    <property type="nucleotide sequence ID" value="NC_019892.1"/>
</dbReference>
<dbReference type="OrthoDB" id="5450317at2"/>
<dbReference type="InterPro" id="IPR032466">
    <property type="entry name" value="Metal_Hydrolase"/>
</dbReference>
<dbReference type="PANTHER" id="PTHR43569">
    <property type="entry name" value="AMIDOHYDROLASE"/>
    <property type="match status" value="1"/>
</dbReference>
<dbReference type="InterPro" id="IPR052350">
    <property type="entry name" value="Metallo-dep_Lactonases"/>
</dbReference>
<proteinExistence type="inferred from homology"/>
<sequence length="339" mass="37038">MTQRTERRQFFGQAIAMAVAAGSGVQRVGRAFGQETSAPGGEPAVAKAKATGETKGMIPIIDTHQHLWDLTRFRLPWLKDGTPLSKSFLMDDYLKAVEGLGVVKSVYMEVDVEPAQHEAEADYVIDLCRRHVGPMVGAVIGGRPSSDGFAASIDRYKEESAIKGIRQVLHGGSTPQGYCLDSKFVQGIRLLGERGLSFDLCMRSGELQDGARLVDACPGTSFILDHCGNPSVREKDLSAWRTDISRLAERKNLVCKVSGIVASAAPDPWTPADLAPIVNHVLSAFGPDRVIFGGDWPVCTLAATPRQWVEALREIVQGRSEVERRKLFHDNALRVYRLA</sequence>
<dbReference type="eggNOG" id="COG3618">
    <property type="taxonomic scope" value="Bacteria"/>
</dbReference>
<accession>L0D7U4</accession>
<comment type="similarity">
    <text evidence="1">Belongs to the metallo-dependent hydrolases superfamily.</text>
</comment>
<dbReference type="STRING" id="886293.Sinac_0439"/>
<dbReference type="InterPro" id="IPR006680">
    <property type="entry name" value="Amidohydro-rel"/>
</dbReference>
<gene>
    <name evidence="3" type="ordered locus">Sinac_0439</name>
</gene>
<evidence type="ECO:0000313" key="3">
    <source>
        <dbReference type="EMBL" id="AGA24878.1"/>
    </source>
</evidence>
<dbReference type="Proteomes" id="UP000010798">
    <property type="component" value="Chromosome"/>
</dbReference>
<dbReference type="PANTHER" id="PTHR43569:SF2">
    <property type="entry name" value="AMIDOHYDROLASE-RELATED DOMAIN-CONTAINING PROTEIN"/>
    <property type="match status" value="1"/>
</dbReference>
<keyword evidence="4" id="KW-1185">Reference proteome</keyword>
<evidence type="ECO:0000256" key="1">
    <source>
        <dbReference type="ARBA" id="ARBA00038310"/>
    </source>
</evidence>
<dbReference type="AlphaFoldDB" id="L0D7U4"/>
<name>L0D7U4_SINAD</name>